<dbReference type="Gene3D" id="3.90.1150.10">
    <property type="entry name" value="Aspartate Aminotransferase, domain 1"/>
    <property type="match status" value="1"/>
</dbReference>
<keyword evidence="4 8" id="KW-0808">Transferase</keyword>
<evidence type="ECO:0000256" key="3">
    <source>
        <dbReference type="ARBA" id="ARBA00011738"/>
    </source>
</evidence>
<protein>
    <submittedName>
        <fullName evidence="8">8-amino-7-oxononanoate synthase</fullName>
        <ecNumber evidence="8">2.3.1.47</ecNumber>
    </submittedName>
</protein>
<dbReference type="GO" id="GO:0030170">
    <property type="term" value="F:pyridoxal phosphate binding"/>
    <property type="evidence" value="ECO:0007669"/>
    <property type="project" value="InterPro"/>
</dbReference>
<dbReference type="InterPro" id="IPR001917">
    <property type="entry name" value="Aminotrans_II_pyridoxalP_BS"/>
</dbReference>
<dbReference type="InterPro" id="IPR015421">
    <property type="entry name" value="PyrdxlP-dep_Trfase_major"/>
</dbReference>
<comment type="similarity">
    <text evidence="2">Belongs to the class-II pyridoxal-phosphate-dependent aminotransferase family. BioF subfamily.</text>
</comment>
<dbReference type="Gene3D" id="3.40.640.10">
    <property type="entry name" value="Type I PLP-dependent aspartate aminotransferase-like (Major domain)"/>
    <property type="match status" value="1"/>
</dbReference>
<dbReference type="GO" id="GO:0008710">
    <property type="term" value="F:8-amino-7-oxononanoate synthase activity"/>
    <property type="evidence" value="ECO:0007669"/>
    <property type="project" value="UniProtKB-EC"/>
</dbReference>
<dbReference type="EC" id="2.3.1.47" evidence="8"/>
<evidence type="ECO:0000313" key="9">
    <source>
        <dbReference type="Proteomes" id="UP000254777"/>
    </source>
</evidence>
<gene>
    <name evidence="8" type="primary">bioF</name>
    <name evidence="8" type="ORF">NCTC11088_01530</name>
</gene>
<evidence type="ECO:0000313" key="8">
    <source>
        <dbReference type="EMBL" id="SUB75729.1"/>
    </source>
</evidence>
<accession>A0A379DCX8</accession>
<dbReference type="Pfam" id="PF00155">
    <property type="entry name" value="Aminotran_1_2"/>
    <property type="match status" value="1"/>
</dbReference>
<dbReference type="InterPro" id="IPR004839">
    <property type="entry name" value="Aminotransferase_I/II_large"/>
</dbReference>
<evidence type="ECO:0000256" key="5">
    <source>
        <dbReference type="ARBA" id="ARBA00022898"/>
    </source>
</evidence>
<dbReference type="PROSITE" id="PS00599">
    <property type="entry name" value="AA_TRANSFER_CLASS_2"/>
    <property type="match status" value="1"/>
</dbReference>
<evidence type="ECO:0000256" key="2">
    <source>
        <dbReference type="ARBA" id="ARBA00010008"/>
    </source>
</evidence>
<keyword evidence="5 6" id="KW-0663">Pyridoxal phosphate</keyword>
<dbReference type="Proteomes" id="UP000254777">
    <property type="component" value="Unassembled WGS sequence"/>
</dbReference>
<dbReference type="EMBL" id="UGTH01000001">
    <property type="protein sequence ID" value="SUB75729.1"/>
    <property type="molecule type" value="Genomic_DNA"/>
</dbReference>
<feature type="domain" description="Aminotransferase class I/classII large" evidence="7">
    <location>
        <begin position="43"/>
        <end position="380"/>
    </location>
</feature>
<name>A0A379DCX8_9FIRM</name>
<dbReference type="AlphaFoldDB" id="A0A379DCX8"/>
<organism evidence="8 9">
    <name type="scientific">Peptoniphilus indolicus</name>
    <dbReference type="NCBI Taxonomy" id="33030"/>
    <lineage>
        <taxon>Bacteria</taxon>
        <taxon>Bacillati</taxon>
        <taxon>Bacillota</taxon>
        <taxon>Tissierellia</taxon>
        <taxon>Tissierellales</taxon>
        <taxon>Peptoniphilaceae</taxon>
        <taxon>Peptoniphilus</taxon>
    </lineage>
</organism>
<evidence type="ECO:0000256" key="4">
    <source>
        <dbReference type="ARBA" id="ARBA00022679"/>
    </source>
</evidence>
<dbReference type="CDD" id="cd06454">
    <property type="entry name" value="KBL_like"/>
    <property type="match status" value="1"/>
</dbReference>
<comment type="cofactor">
    <cofactor evidence="1 6">
        <name>pyridoxal 5'-phosphate</name>
        <dbReference type="ChEBI" id="CHEBI:597326"/>
    </cofactor>
</comment>
<dbReference type="InterPro" id="IPR015422">
    <property type="entry name" value="PyrdxlP-dep_Trfase_small"/>
</dbReference>
<evidence type="ECO:0000259" key="7">
    <source>
        <dbReference type="Pfam" id="PF00155"/>
    </source>
</evidence>
<keyword evidence="8" id="KW-0012">Acyltransferase</keyword>
<dbReference type="InterPro" id="IPR050087">
    <property type="entry name" value="AON_synthase_class-II"/>
</dbReference>
<dbReference type="PANTHER" id="PTHR13693">
    <property type="entry name" value="CLASS II AMINOTRANSFERASE/8-AMINO-7-OXONONANOATE SYNTHASE"/>
    <property type="match status" value="1"/>
</dbReference>
<dbReference type="PANTHER" id="PTHR13693:SF77">
    <property type="entry name" value="8-AMINO-7-OXONONANOATE SYNTHASE"/>
    <property type="match status" value="1"/>
</dbReference>
<dbReference type="SUPFAM" id="SSF53383">
    <property type="entry name" value="PLP-dependent transferases"/>
    <property type="match status" value="1"/>
</dbReference>
<reference evidence="8 9" key="1">
    <citation type="submission" date="2018-06" db="EMBL/GenBank/DDBJ databases">
        <authorList>
            <consortium name="Pathogen Informatics"/>
            <person name="Doyle S."/>
        </authorList>
    </citation>
    <scope>NUCLEOTIDE SEQUENCE [LARGE SCALE GENOMIC DNA]</scope>
    <source>
        <strain evidence="8 9">NCTC11088</strain>
    </source>
</reference>
<proteinExistence type="inferred from homology"/>
<dbReference type="InterPro" id="IPR015424">
    <property type="entry name" value="PyrdxlP-dep_Trfase"/>
</dbReference>
<evidence type="ECO:0000256" key="1">
    <source>
        <dbReference type="ARBA" id="ARBA00001933"/>
    </source>
</evidence>
<sequence>MDDKFNYIDSKMKFLSNQNLIRKQNIFSSTQSAISKINGKELLLFSSSNYLSIIENENIFDKGVNLAKKFGMGSGGSRLTTGSTILHMELETKLAKFCGYESALVFNSGYTANLGVISSIATEQHIIFSDEKNHASLIDGCKLSKAKIVVYEHNNLKDLENKLKLCYKFNKIIVSDSVFSMDGDIINLKGISMLGNKYNALTIIDDAHGFGVLGENGRGIIELTEEKLKPDILIATLSKAIGVEGGFVGTSKKIRDYILNHARSYIFSTSMSPLTIACNIASLDFISESNENLIRLKENMQYIKLSLKDIGIEVDGRVPIIKVLIGDEEKAIRISESLYDDGIYVPAIRFPTVEKNKAILRITLMSSHTKEQINFLVDRLRFYINEE</sequence>
<evidence type="ECO:0000256" key="6">
    <source>
        <dbReference type="RuleBase" id="RU003693"/>
    </source>
</evidence>
<comment type="subunit">
    <text evidence="3">Homodimer.</text>
</comment>
<dbReference type="RefSeq" id="WP_115312155.1">
    <property type="nucleotide sequence ID" value="NZ_UGTH01000001.1"/>
</dbReference>